<feature type="domain" description="PAS" evidence="7">
    <location>
        <begin position="12"/>
        <end position="85"/>
    </location>
</feature>
<keyword evidence="2" id="KW-0716">Sensory transduction</keyword>
<evidence type="ECO:0000256" key="3">
    <source>
        <dbReference type="ARBA" id="ARBA00022630"/>
    </source>
</evidence>
<organism evidence="9">
    <name type="scientific">Chlamydomonas sp. BC-2016</name>
    <dbReference type="NCBI Taxonomy" id="1799566"/>
    <lineage>
        <taxon>Eukaryota</taxon>
        <taxon>Viridiplantae</taxon>
        <taxon>Chlorophyta</taxon>
        <taxon>core chlorophytes</taxon>
        <taxon>Chlorophyceae</taxon>
        <taxon>CS clade</taxon>
        <taxon>Chlamydomonadales</taxon>
        <taxon>Chlamydomonadaceae</taxon>
        <taxon>Chlamydomonas</taxon>
    </lineage>
</organism>
<feature type="region of interest" description="Disordered" evidence="6">
    <location>
        <begin position="136"/>
        <end position="164"/>
    </location>
</feature>
<dbReference type="GO" id="GO:0005634">
    <property type="term" value="C:nucleus"/>
    <property type="evidence" value="ECO:0007669"/>
    <property type="project" value="TreeGrafter"/>
</dbReference>
<evidence type="ECO:0000256" key="5">
    <source>
        <dbReference type="ARBA" id="ARBA00022991"/>
    </source>
</evidence>
<feature type="domain" description="PAS" evidence="7">
    <location>
        <begin position="261"/>
        <end position="283"/>
    </location>
</feature>
<feature type="domain" description="PAC" evidence="8">
    <location>
        <begin position="310"/>
        <end position="364"/>
    </location>
</feature>
<keyword evidence="1" id="KW-0600">Photoreceptor protein</keyword>
<dbReference type="Gene3D" id="3.30.450.20">
    <property type="entry name" value="PAS domain"/>
    <property type="match status" value="2"/>
</dbReference>
<feature type="domain" description="PAC" evidence="8">
    <location>
        <begin position="86"/>
        <end position="140"/>
    </location>
</feature>
<dbReference type="Pfam" id="PF13426">
    <property type="entry name" value="PAS_9"/>
    <property type="match status" value="2"/>
</dbReference>
<dbReference type="GO" id="GO:0009881">
    <property type="term" value="F:photoreceptor activity"/>
    <property type="evidence" value="ECO:0007669"/>
    <property type="project" value="UniProtKB-KW"/>
</dbReference>
<evidence type="ECO:0000256" key="6">
    <source>
        <dbReference type="SAM" id="MobiDB-lite"/>
    </source>
</evidence>
<evidence type="ECO:0000256" key="1">
    <source>
        <dbReference type="ARBA" id="ARBA00022543"/>
    </source>
</evidence>
<keyword evidence="1" id="KW-0675">Receptor</keyword>
<dbReference type="InterPro" id="IPR000014">
    <property type="entry name" value="PAS"/>
</dbReference>
<evidence type="ECO:0000259" key="8">
    <source>
        <dbReference type="PROSITE" id="PS50113"/>
    </source>
</evidence>
<dbReference type="InterPro" id="IPR000700">
    <property type="entry name" value="PAS-assoc_C"/>
</dbReference>
<sequence length="429" mass="46345">MAQRDRSGLPAVDSALEDALHAFDVAFTISDPTQADHPIVFASSKFYELTGYTTNEVLGRNCRFLQGPETERRKVTEIRDAIREHRPCQVCILNYKKNGERFWNQFHLSPLHDEAGHLVHYVGIQADVTSVIEQRARPGSDEANNNRWRTTTATTGGTEEADGLGAALGGEEQEAAADARTCDMASWLEATEDGSSEVAQREGSLVAQIQGLIHAAPAPLVARPPRPPSLPVDLPCSLVMPLLKIQQSFVLADPRLPDTPIVHVSDKFLELTGYGRDQVVGRNCRFLQGPGTDPAEVARLRAAVTSPSPQPITVRLLNYTAGGRPFWNLLHIAPIRGSDGAVMFFAGIQLDVSHMDTGEAAAPSPAPALTLSQKMAHQGVTGAIRVAVRSLGGEAGLRRSLDHQTMPHSLPHHSPSRYAGAQVGTHACQ</sequence>
<dbReference type="GO" id="GO:0009637">
    <property type="term" value="P:response to blue light"/>
    <property type="evidence" value="ECO:0007669"/>
    <property type="project" value="UniProtKB-ARBA"/>
</dbReference>
<dbReference type="PROSITE" id="PS50112">
    <property type="entry name" value="PAS"/>
    <property type="match status" value="2"/>
</dbReference>
<accession>A0A126X3R5</accession>
<feature type="region of interest" description="Disordered" evidence="6">
    <location>
        <begin position="404"/>
        <end position="429"/>
    </location>
</feature>
<protein>
    <submittedName>
        <fullName evidence="9">Putative LOV domain-containing protein</fullName>
    </submittedName>
</protein>
<dbReference type="InterPro" id="IPR035965">
    <property type="entry name" value="PAS-like_dom_sf"/>
</dbReference>
<keyword evidence="5" id="KW-0157">Chromophore</keyword>
<reference evidence="9" key="1">
    <citation type="journal article" date="2016" name="Proc. Natl. Acad. Sci. U.S.A.">
        <title>Functional and topological diversity of LOV domain photoreceptors.</title>
        <authorList>
            <person name="Glantz S.T."/>
            <person name="Carpenter E.J."/>
            <person name="Melkonian M."/>
            <person name="Gardner K.H."/>
            <person name="Boyden E.S."/>
            <person name="Wong G.K."/>
            <person name="Chow B.Y."/>
        </authorList>
    </citation>
    <scope>NUCLEOTIDE SEQUENCE</scope>
    <source>
        <strain evidence="9">XOZZ_2018028</strain>
    </source>
</reference>
<dbReference type="PROSITE" id="PS50113">
    <property type="entry name" value="PAC"/>
    <property type="match status" value="2"/>
</dbReference>
<dbReference type="EMBL" id="KU701786">
    <property type="protein sequence ID" value="AML79331.1"/>
    <property type="molecule type" value="mRNA"/>
</dbReference>
<evidence type="ECO:0000256" key="2">
    <source>
        <dbReference type="ARBA" id="ARBA00022606"/>
    </source>
</evidence>
<dbReference type="PANTHER" id="PTHR47429:SF2">
    <property type="entry name" value="PROTEIN TWIN LOV 1"/>
    <property type="match status" value="1"/>
</dbReference>
<dbReference type="SUPFAM" id="SSF55785">
    <property type="entry name" value="PYP-like sensor domain (PAS domain)"/>
    <property type="match status" value="2"/>
</dbReference>
<dbReference type="InterPro" id="IPR001610">
    <property type="entry name" value="PAC"/>
</dbReference>
<dbReference type="SMART" id="SM00086">
    <property type="entry name" value="PAC"/>
    <property type="match status" value="2"/>
</dbReference>
<dbReference type="NCBIfam" id="TIGR00229">
    <property type="entry name" value="sensory_box"/>
    <property type="match status" value="2"/>
</dbReference>
<dbReference type="SMART" id="SM00091">
    <property type="entry name" value="PAS"/>
    <property type="match status" value="2"/>
</dbReference>
<name>A0A126X3R5_9CHLO</name>
<proteinExistence type="evidence at transcript level"/>
<dbReference type="AlphaFoldDB" id="A0A126X3R5"/>
<evidence type="ECO:0000313" key="9">
    <source>
        <dbReference type="EMBL" id="AML79331.1"/>
    </source>
</evidence>
<dbReference type="CDD" id="cd00130">
    <property type="entry name" value="PAS"/>
    <property type="match status" value="2"/>
</dbReference>
<evidence type="ECO:0000259" key="7">
    <source>
        <dbReference type="PROSITE" id="PS50112"/>
    </source>
</evidence>
<keyword evidence="4" id="KW-0288">FMN</keyword>
<dbReference type="PANTHER" id="PTHR47429">
    <property type="entry name" value="PROTEIN TWIN LOV 1"/>
    <property type="match status" value="1"/>
</dbReference>
<evidence type="ECO:0000256" key="4">
    <source>
        <dbReference type="ARBA" id="ARBA00022643"/>
    </source>
</evidence>
<keyword evidence="3" id="KW-0285">Flavoprotein</keyword>